<organism evidence="1 2">
    <name type="scientific">Paragonimus skrjabini miyazakii</name>
    <dbReference type="NCBI Taxonomy" id="59628"/>
    <lineage>
        <taxon>Eukaryota</taxon>
        <taxon>Metazoa</taxon>
        <taxon>Spiralia</taxon>
        <taxon>Lophotrochozoa</taxon>
        <taxon>Platyhelminthes</taxon>
        <taxon>Trematoda</taxon>
        <taxon>Digenea</taxon>
        <taxon>Plagiorchiida</taxon>
        <taxon>Troglotremata</taxon>
        <taxon>Troglotrematidae</taxon>
        <taxon>Paragonimus</taxon>
    </lineage>
</organism>
<accession>A0A8S9YFL5</accession>
<evidence type="ECO:0000313" key="1">
    <source>
        <dbReference type="EMBL" id="KAF7241694.1"/>
    </source>
</evidence>
<dbReference type="Proteomes" id="UP000822476">
    <property type="component" value="Unassembled WGS sequence"/>
</dbReference>
<comment type="caution">
    <text evidence="1">The sequence shown here is derived from an EMBL/GenBank/DDBJ whole genome shotgun (WGS) entry which is preliminary data.</text>
</comment>
<name>A0A8S9YFL5_9TREM</name>
<dbReference type="InterPro" id="IPR038718">
    <property type="entry name" value="SNF2-like_sf"/>
</dbReference>
<proteinExistence type="predicted"/>
<evidence type="ECO:0008006" key="3">
    <source>
        <dbReference type="Google" id="ProtNLM"/>
    </source>
</evidence>
<evidence type="ECO:0000313" key="2">
    <source>
        <dbReference type="Proteomes" id="UP000822476"/>
    </source>
</evidence>
<dbReference type="OrthoDB" id="413460at2759"/>
<keyword evidence="2" id="KW-1185">Reference proteome</keyword>
<dbReference type="AlphaFoldDB" id="A0A8S9YFL5"/>
<protein>
    <recommendedName>
        <fullName evidence="3">DUF2439 domain-containing protein</fullName>
    </recommendedName>
</protein>
<dbReference type="Gene3D" id="3.40.50.10810">
    <property type="entry name" value="Tandem AAA-ATPase domain"/>
    <property type="match status" value="1"/>
</dbReference>
<dbReference type="EMBL" id="JTDE01006855">
    <property type="protein sequence ID" value="KAF7241694.1"/>
    <property type="molecule type" value="Genomic_DNA"/>
</dbReference>
<reference evidence="1" key="1">
    <citation type="submission" date="2019-07" db="EMBL/GenBank/DDBJ databases">
        <title>Annotation for the trematode Paragonimus miyazaki's.</title>
        <authorList>
            <person name="Choi Y.-J."/>
        </authorList>
    </citation>
    <scope>NUCLEOTIDE SEQUENCE</scope>
    <source>
        <strain evidence="1">Japan</strain>
    </source>
</reference>
<gene>
    <name evidence="1" type="ORF">EG68_11288</name>
</gene>
<sequence>MRRSAAPSRIVGPPQKRISIPCALTNTQTFTDVSHNSELNPDIPESRCFEVVYSKASNTKHKIWKDDGFIIISDRCVKLLNEERKTIASTLSYSMNYLNSVNEGSLLKVAGYHAELLRILSTAVCKSDTNSSVNYAGITRCVGTHGLVKKDMASMSNLPSVCRKTQPITNRRQRCSVSEALVLPRPPIDCIWLQNPEGLAIRDVVLESQFAKRLRPHQKEGIIFLYECVMGFRSHRLPGRVSCSLSACDFDSPTSNPVCGCILA</sequence>